<evidence type="ECO:0000256" key="4">
    <source>
        <dbReference type="ARBA" id="ARBA00022989"/>
    </source>
</evidence>
<dbReference type="AlphaFoldDB" id="A0AAX4PIB8"/>
<sequence>MEVQRPARLGCRRRGSARPATRGVCSSSCHVGRAVPTHRGSGRLPRRPLTTGARAAPGNPGFNYPINYAIGKAAEVVDGALKGRKRPSYNGTFALVLANLALFAVGQAGYNIQPLMLYHLKPQWYQFLTCIFCHATWQHLSSNLFFLYIFGKLVEEEEGVVGVVTTYVVCGLGGAVASLLLSSKHAVSLGASGAVFGLFAVSVLVKLSFNPKKLIESAILGQFVYQQVANEVRMQAGKFGGKQVMAGGSQVSHVAHLAGALAGVLLILLISKLPAAPNRR</sequence>
<proteinExistence type="inferred from homology"/>
<feature type="region of interest" description="Disordered" evidence="6">
    <location>
        <begin position="1"/>
        <end position="22"/>
    </location>
</feature>
<dbReference type="Pfam" id="PF01694">
    <property type="entry name" value="Rhomboid"/>
    <property type="match status" value="1"/>
</dbReference>
<dbReference type="PANTHER" id="PTHR43066:SF5">
    <property type="entry name" value="RHOMBOID-LIKE PROTEIN 11, CHLOROPLASTIC-RELATED"/>
    <property type="match status" value="1"/>
</dbReference>
<dbReference type="InterPro" id="IPR022764">
    <property type="entry name" value="Peptidase_S54_rhomboid_dom"/>
</dbReference>
<protein>
    <submittedName>
        <fullName evidence="9">Rhomboid peptidase</fullName>
    </submittedName>
</protein>
<dbReference type="EMBL" id="CP151513">
    <property type="protein sequence ID" value="WZN65775.1"/>
    <property type="molecule type" value="Genomic_DNA"/>
</dbReference>
<feature type="transmembrane region" description="Helical" evidence="7">
    <location>
        <begin position="251"/>
        <end position="270"/>
    </location>
</feature>
<keyword evidence="3 7" id="KW-0812">Transmembrane</keyword>
<accession>A0AAX4PIB8</accession>
<dbReference type="InterPro" id="IPR035952">
    <property type="entry name" value="Rhomboid-like_sf"/>
</dbReference>
<evidence type="ECO:0000256" key="2">
    <source>
        <dbReference type="ARBA" id="ARBA00009045"/>
    </source>
</evidence>
<reference evidence="9 10" key="1">
    <citation type="submission" date="2024-03" db="EMBL/GenBank/DDBJ databases">
        <title>Complete genome sequence of the green alga Chloropicon roscoffensis RCC1871.</title>
        <authorList>
            <person name="Lemieux C."/>
            <person name="Pombert J.-F."/>
            <person name="Otis C."/>
            <person name="Turmel M."/>
        </authorList>
    </citation>
    <scope>NUCLEOTIDE SEQUENCE [LARGE SCALE GENOMIC DNA]</scope>
    <source>
        <strain evidence="9 10">RCC1871</strain>
    </source>
</reference>
<comment type="subcellular location">
    <subcellularLocation>
        <location evidence="1">Membrane</location>
        <topology evidence="1">Multi-pass membrane protein</topology>
    </subcellularLocation>
</comment>
<dbReference type="Gene3D" id="1.20.1540.10">
    <property type="entry name" value="Rhomboid-like"/>
    <property type="match status" value="1"/>
</dbReference>
<feature type="region of interest" description="Disordered" evidence="6">
    <location>
        <begin position="36"/>
        <end position="56"/>
    </location>
</feature>
<organism evidence="9 10">
    <name type="scientific">Chloropicon roscoffensis</name>
    <dbReference type="NCBI Taxonomy" id="1461544"/>
    <lineage>
        <taxon>Eukaryota</taxon>
        <taxon>Viridiplantae</taxon>
        <taxon>Chlorophyta</taxon>
        <taxon>Chloropicophyceae</taxon>
        <taxon>Chloropicales</taxon>
        <taxon>Chloropicaceae</taxon>
        <taxon>Chloropicon</taxon>
    </lineage>
</organism>
<dbReference type="GO" id="GO:0004252">
    <property type="term" value="F:serine-type endopeptidase activity"/>
    <property type="evidence" value="ECO:0007669"/>
    <property type="project" value="InterPro"/>
</dbReference>
<keyword evidence="5 7" id="KW-0472">Membrane</keyword>
<evidence type="ECO:0000256" key="7">
    <source>
        <dbReference type="SAM" id="Phobius"/>
    </source>
</evidence>
<evidence type="ECO:0000313" key="9">
    <source>
        <dbReference type="EMBL" id="WZN65775.1"/>
    </source>
</evidence>
<evidence type="ECO:0000256" key="1">
    <source>
        <dbReference type="ARBA" id="ARBA00004141"/>
    </source>
</evidence>
<feature type="domain" description="Peptidase S54 rhomboid" evidence="8">
    <location>
        <begin position="122"/>
        <end position="271"/>
    </location>
</feature>
<keyword evidence="10" id="KW-1185">Reference proteome</keyword>
<gene>
    <name evidence="9" type="ORF">HKI87_13g73370</name>
</gene>
<dbReference type="PANTHER" id="PTHR43066">
    <property type="entry name" value="RHOMBOID-RELATED PROTEIN"/>
    <property type="match status" value="1"/>
</dbReference>
<feature type="transmembrane region" description="Helical" evidence="7">
    <location>
        <begin position="124"/>
        <end position="148"/>
    </location>
</feature>
<evidence type="ECO:0000256" key="6">
    <source>
        <dbReference type="SAM" id="MobiDB-lite"/>
    </source>
</evidence>
<dbReference type="Proteomes" id="UP001472866">
    <property type="component" value="Chromosome 13"/>
</dbReference>
<name>A0AAX4PIB8_9CHLO</name>
<dbReference type="FunFam" id="1.20.1540.10:FF:000013">
    <property type="entry name" value="Rhomboid protease aarA"/>
    <property type="match status" value="1"/>
</dbReference>
<evidence type="ECO:0000256" key="3">
    <source>
        <dbReference type="ARBA" id="ARBA00022692"/>
    </source>
</evidence>
<dbReference type="SUPFAM" id="SSF144091">
    <property type="entry name" value="Rhomboid-like"/>
    <property type="match status" value="1"/>
</dbReference>
<evidence type="ECO:0000259" key="8">
    <source>
        <dbReference type="Pfam" id="PF01694"/>
    </source>
</evidence>
<feature type="transmembrane region" description="Helical" evidence="7">
    <location>
        <begin position="92"/>
        <end position="112"/>
    </location>
</feature>
<keyword evidence="4 7" id="KW-1133">Transmembrane helix</keyword>
<feature type="transmembrane region" description="Helical" evidence="7">
    <location>
        <begin position="187"/>
        <end position="205"/>
    </location>
</feature>
<evidence type="ECO:0000256" key="5">
    <source>
        <dbReference type="ARBA" id="ARBA00023136"/>
    </source>
</evidence>
<evidence type="ECO:0000313" key="10">
    <source>
        <dbReference type="Proteomes" id="UP001472866"/>
    </source>
</evidence>
<feature type="transmembrane region" description="Helical" evidence="7">
    <location>
        <begin position="160"/>
        <end position="181"/>
    </location>
</feature>
<comment type="similarity">
    <text evidence="2">Belongs to the peptidase S54 family.</text>
</comment>
<dbReference type="GO" id="GO:0016020">
    <property type="term" value="C:membrane"/>
    <property type="evidence" value="ECO:0007669"/>
    <property type="project" value="UniProtKB-SubCell"/>
</dbReference>